<evidence type="ECO:0000313" key="1">
    <source>
        <dbReference type="EMBL" id="KAJ7338070.1"/>
    </source>
</evidence>
<comment type="caution">
    <text evidence="1">The sequence shown here is derived from an EMBL/GenBank/DDBJ whole genome shotgun (WGS) entry which is preliminary data.</text>
</comment>
<gene>
    <name evidence="1" type="ORF">JRQ81_010610</name>
</gene>
<feature type="non-terminal residue" evidence="1">
    <location>
        <position position="66"/>
    </location>
</feature>
<protein>
    <submittedName>
        <fullName evidence="1">Uncharacterized protein</fullName>
    </submittedName>
</protein>
<dbReference type="Proteomes" id="UP001142489">
    <property type="component" value="Unassembled WGS sequence"/>
</dbReference>
<name>A0A9Q0Y2W4_9SAUR</name>
<keyword evidence="2" id="KW-1185">Reference proteome</keyword>
<accession>A0A9Q0Y2W4</accession>
<dbReference type="AlphaFoldDB" id="A0A9Q0Y2W4"/>
<feature type="non-terminal residue" evidence="1">
    <location>
        <position position="1"/>
    </location>
</feature>
<dbReference type="EMBL" id="JAPFRF010000003">
    <property type="protein sequence ID" value="KAJ7338070.1"/>
    <property type="molecule type" value="Genomic_DNA"/>
</dbReference>
<sequence>QVFTRLCSEQMESKMKMGKFHSIPIQDRRCICRSPTVEDLTHYTLNCQLYADRECHLDLLLKRKKL</sequence>
<proteinExistence type="predicted"/>
<organism evidence="1 2">
    <name type="scientific">Phrynocephalus forsythii</name>
    <dbReference type="NCBI Taxonomy" id="171643"/>
    <lineage>
        <taxon>Eukaryota</taxon>
        <taxon>Metazoa</taxon>
        <taxon>Chordata</taxon>
        <taxon>Craniata</taxon>
        <taxon>Vertebrata</taxon>
        <taxon>Euteleostomi</taxon>
        <taxon>Lepidosauria</taxon>
        <taxon>Squamata</taxon>
        <taxon>Bifurcata</taxon>
        <taxon>Unidentata</taxon>
        <taxon>Episquamata</taxon>
        <taxon>Toxicofera</taxon>
        <taxon>Iguania</taxon>
        <taxon>Acrodonta</taxon>
        <taxon>Agamidae</taxon>
        <taxon>Agaminae</taxon>
        <taxon>Phrynocephalus</taxon>
    </lineage>
</organism>
<reference evidence="1" key="1">
    <citation type="journal article" date="2023" name="DNA Res.">
        <title>Chromosome-level genome assembly of Phrynocephalus forsythii using third-generation DNA sequencing and Hi-C analysis.</title>
        <authorList>
            <person name="Qi Y."/>
            <person name="Zhao W."/>
            <person name="Zhao Y."/>
            <person name="Niu C."/>
            <person name="Cao S."/>
            <person name="Zhang Y."/>
        </authorList>
    </citation>
    <scope>NUCLEOTIDE SEQUENCE</scope>
    <source>
        <tissue evidence="1">Muscle</tissue>
    </source>
</reference>
<evidence type="ECO:0000313" key="2">
    <source>
        <dbReference type="Proteomes" id="UP001142489"/>
    </source>
</evidence>